<dbReference type="Proteomes" id="UP000178953">
    <property type="component" value="Unassembled WGS sequence"/>
</dbReference>
<dbReference type="PANTHER" id="PTHR43098">
    <property type="entry name" value="L-ORNITHINE N(5)-MONOOXYGENASE-RELATED"/>
    <property type="match status" value="1"/>
</dbReference>
<keyword evidence="4" id="KW-0274">FAD</keyword>
<keyword evidence="10" id="KW-1185">Reference proteome</keyword>
<dbReference type="FunFam" id="3.50.50.60:FF:000341">
    <property type="entry name" value="Baeyer-Villiger monooxygenase"/>
    <property type="match status" value="1"/>
</dbReference>
<evidence type="ECO:0000256" key="2">
    <source>
        <dbReference type="ARBA" id="ARBA00010139"/>
    </source>
</evidence>
<evidence type="ECO:0000256" key="8">
    <source>
        <dbReference type="SAM" id="MobiDB-lite"/>
    </source>
</evidence>
<keyword evidence="7 9" id="KW-0503">Monooxygenase</keyword>
<protein>
    <submittedName>
        <fullName evidence="9">Monooxygenase</fullName>
    </submittedName>
</protein>
<dbReference type="RefSeq" id="WP_070354370.1">
    <property type="nucleotide sequence ID" value="NZ_CP043474.1"/>
</dbReference>
<dbReference type="Pfam" id="PF13738">
    <property type="entry name" value="Pyr_redox_3"/>
    <property type="match status" value="1"/>
</dbReference>
<comment type="caution">
    <text evidence="9">The sequence shown here is derived from an EMBL/GenBank/DDBJ whole genome shotgun (WGS) entry which is preliminary data.</text>
</comment>
<dbReference type="InterPro" id="IPR050775">
    <property type="entry name" value="FAD-binding_Monooxygenases"/>
</dbReference>
<dbReference type="OrthoDB" id="5168853at2"/>
<dbReference type="PANTHER" id="PTHR43098:SF4">
    <property type="entry name" value="BLR3857 PROTEIN"/>
    <property type="match status" value="1"/>
</dbReference>
<sequence length="626" mass="69611">MTISEAEAEHPPVPAATGCGPSDVPQDVDIPALREKYAAERAKRLRPEGSKQYVELSDDFAGYYETDPHTPVTERDPIDADIDVAVLGGGFGGLLSAAYLKKAGVEDVRIIELGGDFGGVWYWNRYPGIQCDNESYCYIPLLEELDFMPSKKFADGAEIYQHCRNIGTHFGLYDKAILSTQVRNLTWDEEIQRWRIATNRGDDIRARFVVMASGPFHRPKLPGIPGMADFAGHSFHSSRWDYEYTGGDASGGMTGLADKRVAIIGTGATSIQVVPYLARDAQQLYVFQRTPSSVDVRNNAPTDPEWVKTLRPGWQKERQRNFHAWTFEGMALGQPDLVCDFWTELGRNTAARVLALPDPASMTPEQFMGIREEEDYKIMERLRRRIADLVDDPDTAEALKPYYRFLCKRPLSNDDYLPVFNQPNVTLVDVSDSKGVERITEKGIVAGGTEYEVDCIIYASGFEITTEISRRYSIDGITGRDGVSLYEHWADGYRTLHGFTTRGFPNQFFTGFTQVGISANIAANYELQGEHIAYVIAEALRRGATVVEPTQEAQDGWCATIRETAIDNSAFDAECTPGYYNNEGGGGGEGVRSHLGEPYAPGFYAFGDLLSVWRDKGDLEGLELTT</sequence>
<evidence type="ECO:0000313" key="10">
    <source>
        <dbReference type="Proteomes" id="UP000178953"/>
    </source>
</evidence>
<dbReference type="EMBL" id="MCHX01000039">
    <property type="protein sequence ID" value="OFJ52498.1"/>
    <property type="molecule type" value="Genomic_DNA"/>
</dbReference>
<dbReference type="GO" id="GO:0016709">
    <property type="term" value="F:oxidoreductase activity, acting on paired donors, with incorporation or reduction of molecular oxygen, NAD(P)H as one donor, and incorporation of one atom of oxygen"/>
    <property type="evidence" value="ECO:0007669"/>
    <property type="project" value="UniProtKB-ARBA"/>
</dbReference>
<dbReference type="PRINTS" id="PR00411">
    <property type="entry name" value="PNDRDTASEI"/>
</dbReference>
<reference evidence="9 10" key="1">
    <citation type="submission" date="2016-09" db="EMBL/GenBank/DDBJ databases">
        <title>genome sequence of Mycobacterium sp. 739 SCH.</title>
        <authorList>
            <person name="Greninger A.L."/>
            <person name="Qin X."/>
            <person name="Jerome K."/>
            <person name="Vora S."/>
            <person name="Quinn K."/>
        </authorList>
    </citation>
    <scope>NUCLEOTIDE SEQUENCE [LARGE SCALE GENOMIC DNA]</scope>
    <source>
        <strain evidence="9 10">SCH</strain>
    </source>
</reference>
<accession>A0A1E8Q1M7</accession>
<feature type="region of interest" description="Disordered" evidence="8">
    <location>
        <begin position="1"/>
        <end position="27"/>
    </location>
</feature>
<keyword evidence="6" id="KW-0560">Oxidoreductase</keyword>
<keyword evidence="3" id="KW-0285">Flavoprotein</keyword>
<dbReference type="AlphaFoldDB" id="A0A1E8Q1M7"/>
<dbReference type="InterPro" id="IPR036188">
    <property type="entry name" value="FAD/NAD-bd_sf"/>
</dbReference>
<comment type="cofactor">
    <cofactor evidence="1">
        <name>FAD</name>
        <dbReference type="ChEBI" id="CHEBI:57692"/>
    </cofactor>
</comment>
<name>A0A1E8Q1M7_9MYCO</name>
<evidence type="ECO:0000256" key="4">
    <source>
        <dbReference type="ARBA" id="ARBA00022827"/>
    </source>
</evidence>
<organism evidence="9 10">
    <name type="scientific">Mycolicibacterium grossiae</name>
    <dbReference type="NCBI Taxonomy" id="1552759"/>
    <lineage>
        <taxon>Bacteria</taxon>
        <taxon>Bacillati</taxon>
        <taxon>Actinomycetota</taxon>
        <taxon>Actinomycetes</taxon>
        <taxon>Mycobacteriales</taxon>
        <taxon>Mycobacteriaceae</taxon>
        <taxon>Mycolicibacterium</taxon>
    </lineage>
</organism>
<evidence type="ECO:0000256" key="5">
    <source>
        <dbReference type="ARBA" id="ARBA00022857"/>
    </source>
</evidence>
<dbReference type="SUPFAM" id="SSF51905">
    <property type="entry name" value="FAD/NAD(P)-binding domain"/>
    <property type="match status" value="1"/>
</dbReference>
<evidence type="ECO:0000256" key="3">
    <source>
        <dbReference type="ARBA" id="ARBA00022630"/>
    </source>
</evidence>
<keyword evidence="5" id="KW-0521">NADP</keyword>
<comment type="similarity">
    <text evidence="2">Belongs to the FAD-binding monooxygenase family.</text>
</comment>
<evidence type="ECO:0000256" key="6">
    <source>
        <dbReference type="ARBA" id="ARBA00023002"/>
    </source>
</evidence>
<proteinExistence type="inferred from homology"/>
<evidence type="ECO:0000313" key="9">
    <source>
        <dbReference type="EMBL" id="OFJ52498.1"/>
    </source>
</evidence>
<evidence type="ECO:0000256" key="7">
    <source>
        <dbReference type="ARBA" id="ARBA00023033"/>
    </source>
</evidence>
<dbReference type="Gene3D" id="3.50.50.60">
    <property type="entry name" value="FAD/NAD(P)-binding domain"/>
    <property type="match status" value="2"/>
</dbReference>
<evidence type="ECO:0000256" key="1">
    <source>
        <dbReference type="ARBA" id="ARBA00001974"/>
    </source>
</evidence>
<gene>
    <name evidence="9" type="ORF">BEL07_17385</name>
</gene>